<sequence>MSSPCNSNPAQMQANPPPPPPPIDPKTIQPTQTILQNTKTTIFSPHPMIPHLLSTSWRTLPNVLLCWKVVSTMTSARSLERDVPPDVSEEDENHFDEALDHGLGCRHRDH</sequence>
<feature type="region of interest" description="Disordered" evidence="1">
    <location>
        <begin position="1"/>
        <end position="29"/>
    </location>
</feature>
<feature type="region of interest" description="Disordered" evidence="1">
    <location>
        <begin position="81"/>
        <end position="110"/>
    </location>
</feature>
<dbReference type="Gramene" id="OE9A011400T1">
    <property type="protein sequence ID" value="OE9A011400C1"/>
    <property type="gene ID" value="OE9A011400"/>
</dbReference>
<protein>
    <submittedName>
        <fullName evidence="2">Uncharacterized protein</fullName>
    </submittedName>
</protein>
<dbReference type="EMBL" id="CACTIH010003883">
    <property type="protein sequence ID" value="CAA2986717.1"/>
    <property type="molecule type" value="Genomic_DNA"/>
</dbReference>
<name>A0A8S0S2J4_OLEEU</name>
<organism evidence="2 3">
    <name type="scientific">Olea europaea subsp. europaea</name>
    <dbReference type="NCBI Taxonomy" id="158383"/>
    <lineage>
        <taxon>Eukaryota</taxon>
        <taxon>Viridiplantae</taxon>
        <taxon>Streptophyta</taxon>
        <taxon>Embryophyta</taxon>
        <taxon>Tracheophyta</taxon>
        <taxon>Spermatophyta</taxon>
        <taxon>Magnoliopsida</taxon>
        <taxon>eudicotyledons</taxon>
        <taxon>Gunneridae</taxon>
        <taxon>Pentapetalae</taxon>
        <taxon>asterids</taxon>
        <taxon>lamiids</taxon>
        <taxon>Lamiales</taxon>
        <taxon>Oleaceae</taxon>
        <taxon>Oleeae</taxon>
        <taxon>Olea</taxon>
    </lineage>
</organism>
<evidence type="ECO:0000313" key="3">
    <source>
        <dbReference type="Proteomes" id="UP000594638"/>
    </source>
</evidence>
<feature type="compositionally biased region" description="Polar residues" evidence="1">
    <location>
        <begin position="1"/>
        <end position="14"/>
    </location>
</feature>
<reference evidence="2 3" key="1">
    <citation type="submission" date="2019-12" db="EMBL/GenBank/DDBJ databases">
        <authorList>
            <person name="Alioto T."/>
            <person name="Alioto T."/>
            <person name="Gomez Garrido J."/>
        </authorList>
    </citation>
    <scope>NUCLEOTIDE SEQUENCE [LARGE SCALE GENOMIC DNA]</scope>
</reference>
<keyword evidence="3" id="KW-1185">Reference proteome</keyword>
<dbReference type="Proteomes" id="UP000594638">
    <property type="component" value="Unassembled WGS sequence"/>
</dbReference>
<gene>
    <name evidence="2" type="ORF">OLEA9_A011400</name>
</gene>
<accession>A0A8S0S2J4</accession>
<feature type="compositionally biased region" description="Pro residues" evidence="1">
    <location>
        <begin position="15"/>
        <end position="24"/>
    </location>
</feature>
<evidence type="ECO:0000313" key="2">
    <source>
        <dbReference type="EMBL" id="CAA2986717.1"/>
    </source>
</evidence>
<evidence type="ECO:0000256" key="1">
    <source>
        <dbReference type="SAM" id="MobiDB-lite"/>
    </source>
</evidence>
<comment type="caution">
    <text evidence="2">The sequence shown here is derived from an EMBL/GenBank/DDBJ whole genome shotgun (WGS) entry which is preliminary data.</text>
</comment>
<proteinExistence type="predicted"/>
<dbReference type="AlphaFoldDB" id="A0A8S0S2J4"/>